<proteinExistence type="predicted"/>
<organism evidence="2 3">
    <name type="scientific">Bradyrhizobium erythrophlei</name>
    <dbReference type="NCBI Taxonomy" id="1437360"/>
    <lineage>
        <taxon>Bacteria</taxon>
        <taxon>Pseudomonadati</taxon>
        <taxon>Pseudomonadota</taxon>
        <taxon>Alphaproteobacteria</taxon>
        <taxon>Hyphomicrobiales</taxon>
        <taxon>Nitrobacteraceae</taxon>
        <taxon>Bradyrhizobium</taxon>
    </lineage>
</organism>
<accession>A0A1M7U7K7</accession>
<evidence type="ECO:0000256" key="1">
    <source>
        <dbReference type="SAM" id="SignalP"/>
    </source>
</evidence>
<sequence length="102" mass="10479">MLKNWIAAGAFACGLGLMVGTPTAQAMPIGDIGNGDAQVIPVSGGCGPYWHRGPYGGCRPGGQWGYPGGGDGGVSPIFGPYGGRWCPPGYHLGPYRGRCWPN</sequence>
<dbReference type="AlphaFoldDB" id="A0A1M7U7K7"/>
<keyword evidence="3" id="KW-1185">Reference proteome</keyword>
<dbReference type="Proteomes" id="UP000184096">
    <property type="component" value="Chromosome I"/>
</dbReference>
<dbReference type="EMBL" id="LT670849">
    <property type="protein sequence ID" value="SHN79001.1"/>
    <property type="molecule type" value="Genomic_DNA"/>
</dbReference>
<feature type="signal peptide" evidence="1">
    <location>
        <begin position="1"/>
        <end position="26"/>
    </location>
</feature>
<reference evidence="3" key="1">
    <citation type="submission" date="2016-11" db="EMBL/GenBank/DDBJ databases">
        <authorList>
            <person name="Varghese N."/>
            <person name="Submissions S."/>
        </authorList>
    </citation>
    <scope>NUCLEOTIDE SEQUENCE [LARGE SCALE GENOMIC DNA]</scope>
    <source>
        <strain evidence="3">GAS401</strain>
    </source>
</reference>
<gene>
    <name evidence="2" type="ORF">SAMN05444170_3874</name>
</gene>
<dbReference type="OrthoDB" id="8457022at2"/>
<protein>
    <submittedName>
        <fullName evidence="2">Uncharacterized protein</fullName>
    </submittedName>
</protein>
<name>A0A1M7U7K7_9BRAD</name>
<keyword evidence="1" id="KW-0732">Signal</keyword>
<dbReference type="NCBIfam" id="NF047412">
    <property type="entry name" value="sig_GCG_CRPN_rpt"/>
    <property type="match status" value="1"/>
</dbReference>
<feature type="chain" id="PRO_5012681039" evidence="1">
    <location>
        <begin position="27"/>
        <end position="102"/>
    </location>
</feature>
<dbReference type="RefSeq" id="WP_072820125.1">
    <property type="nucleotide sequence ID" value="NZ_LT670849.1"/>
</dbReference>
<evidence type="ECO:0000313" key="3">
    <source>
        <dbReference type="Proteomes" id="UP000184096"/>
    </source>
</evidence>
<evidence type="ECO:0000313" key="2">
    <source>
        <dbReference type="EMBL" id="SHN79001.1"/>
    </source>
</evidence>
<dbReference type="InterPro" id="IPR058110">
    <property type="entry name" value="GCG_CRPN_dom"/>
</dbReference>